<feature type="compositionally biased region" description="Polar residues" evidence="1">
    <location>
        <begin position="131"/>
        <end position="150"/>
    </location>
</feature>
<dbReference type="OrthoDB" id="5391950at2759"/>
<sequence length="294" mass="32164">MNLRVSTLSMKAYQSDAPTSAFSFSPAMMPTSLPTMTLNSPKPKRSASEESDSYSPSIPSPSSVSASSLPEVKLREEEELGRYSPRAAVAGRLGQLAIRGDHFPTPQFLNGNTSQSSLAHSAQSGCWATSYSSSYDMSETNSATETNTVASGPAEAIIDNRSNATPTPSPKKQATQSPRKRRNLPKTQQSRRKSPPPTSSAADDSLTWHDSEITGHDPNDPNDDGYGINGIGFKPTAAMAWNRSQKRQKQLAEWKSREAREAREKRREKRDAVGFEKLRTIQSGAIQKRVKFDV</sequence>
<name>A0A5N6XZ83_9EURO</name>
<proteinExistence type="predicted"/>
<dbReference type="Proteomes" id="UP000325558">
    <property type="component" value="Unassembled WGS sequence"/>
</dbReference>
<feature type="compositionally biased region" description="Basic and acidic residues" evidence="1">
    <location>
        <begin position="206"/>
        <end position="219"/>
    </location>
</feature>
<evidence type="ECO:0000313" key="2">
    <source>
        <dbReference type="EMBL" id="KAE8338504.1"/>
    </source>
</evidence>
<accession>A0A5N6XZ83</accession>
<dbReference type="EMBL" id="ML737166">
    <property type="protein sequence ID" value="KAE8338504.1"/>
    <property type="molecule type" value="Genomic_DNA"/>
</dbReference>
<feature type="region of interest" description="Disordered" evidence="1">
    <location>
        <begin position="1"/>
        <end position="87"/>
    </location>
</feature>
<organism evidence="2">
    <name type="scientific">Aspergillus arachidicola</name>
    <dbReference type="NCBI Taxonomy" id="656916"/>
    <lineage>
        <taxon>Eukaryota</taxon>
        <taxon>Fungi</taxon>
        <taxon>Dikarya</taxon>
        <taxon>Ascomycota</taxon>
        <taxon>Pezizomycotina</taxon>
        <taxon>Eurotiomycetes</taxon>
        <taxon>Eurotiomycetidae</taxon>
        <taxon>Eurotiales</taxon>
        <taxon>Aspergillaceae</taxon>
        <taxon>Aspergillus</taxon>
        <taxon>Aspergillus subgen. Circumdati</taxon>
    </lineage>
</organism>
<feature type="region of interest" description="Disordered" evidence="1">
    <location>
        <begin position="131"/>
        <end position="273"/>
    </location>
</feature>
<reference evidence="2" key="1">
    <citation type="submission" date="2019-04" db="EMBL/GenBank/DDBJ databases">
        <title>Friends and foes A comparative genomics study of 23 Aspergillus species from section Flavi.</title>
        <authorList>
            <consortium name="DOE Joint Genome Institute"/>
            <person name="Kjaerbolling I."/>
            <person name="Vesth T."/>
            <person name="Frisvad J.C."/>
            <person name="Nybo J.L."/>
            <person name="Theobald S."/>
            <person name="Kildgaard S."/>
            <person name="Isbrandt T."/>
            <person name="Kuo A."/>
            <person name="Sato A."/>
            <person name="Lyhne E.K."/>
            <person name="Kogle M.E."/>
            <person name="Wiebenga A."/>
            <person name="Kun R.S."/>
            <person name="Lubbers R.J."/>
            <person name="Makela M.R."/>
            <person name="Barry K."/>
            <person name="Chovatia M."/>
            <person name="Clum A."/>
            <person name="Daum C."/>
            <person name="Haridas S."/>
            <person name="He G."/>
            <person name="LaButti K."/>
            <person name="Lipzen A."/>
            <person name="Mondo S."/>
            <person name="Riley R."/>
            <person name="Salamov A."/>
            <person name="Simmons B.A."/>
            <person name="Magnuson J.K."/>
            <person name="Henrissat B."/>
            <person name="Mortensen U.H."/>
            <person name="Larsen T.O."/>
            <person name="Devries R.P."/>
            <person name="Grigoriev I.V."/>
            <person name="Machida M."/>
            <person name="Baker S.E."/>
            <person name="Andersen M.R."/>
        </authorList>
    </citation>
    <scope>NUCLEOTIDE SEQUENCE</scope>
    <source>
        <strain evidence="2">CBS 117612</strain>
    </source>
</reference>
<feature type="compositionally biased region" description="Polar residues" evidence="1">
    <location>
        <begin position="160"/>
        <end position="177"/>
    </location>
</feature>
<evidence type="ECO:0000256" key="1">
    <source>
        <dbReference type="SAM" id="MobiDB-lite"/>
    </source>
</evidence>
<feature type="compositionally biased region" description="Basic and acidic residues" evidence="1">
    <location>
        <begin position="250"/>
        <end position="273"/>
    </location>
</feature>
<feature type="compositionally biased region" description="Basic residues" evidence="1">
    <location>
        <begin position="178"/>
        <end position="194"/>
    </location>
</feature>
<dbReference type="AlphaFoldDB" id="A0A5N6XZ83"/>
<gene>
    <name evidence="2" type="ORF">BDV24DRAFT_137856</name>
</gene>
<feature type="compositionally biased region" description="Low complexity" evidence="1">
    <location>
        <begin position="53"/>
        <end position="71"/>
    </location>
</feature>
<protein>
    <submittedName>
        <fullName evidence="2">Uncharacterized protein</fullName>
    </submittedName>
</protein>